<evidence type="ECO:0000313" key="1">
    <source>
        <dbReference type="EMBL" id="KAF3948246.1"/>
    </source>
</evidence>
<accession>A0A8J4QCT2</accession>
<protein>
    <submittedName>
        <fullName evidence="1">Uncharacterized protein</fullName>
    </submittedName>
</protein>
<reference evidence="1" key="1">
    <citation type="submission" date="2020-03" db="EMBL/GenBank/DDBJ databases">
        <title>Castanea mollissima Vanexum genome sequencing.</title>
        <authorList>
            <person name="Staton M."/>
        </authorList>
    </citation>
    <scope>NUCLEOTIDE SEQUENCE</scope>
    <source>
        <tissue evidence="1">Leaf</tissue>
    </source>
</reference>
<keyword evidence="2" id="KW-1185">Reference proteome</keyword>
<feature type="non-terminal residue" evidence="1">
    <location>
        <position position="1"/>
    </location>
</feature>
<name>A0A8J4QCT2_9ROSI</name>
<organism evidence="1 2">
    <name type="scientific">Castanea mollissima</name>
    <name type="common">Chinese chestnut</name>
    <dbReference type="NCBI Taxonomy" id="60419"/>
    <lineage>
        <taxon>Eukaryota</taxon>
        <taxon>Viridiplantae</taxon>
        <taxon>Streptophyta</taxon>
        <taxon>Embryophyta</taxon>
        <taxon>Tracheophyta</taxon>
        <taxon>Spermatophyta</taxon>
        <taxon>Magnoliopsida</taxon>
        <taxon>eudicotyledons</taxon>
        <taxon>Gunneridae</taxon>
        <taxon>Pentapetalae</taxon>
        <taxon>rosids</taxon>
        <taxon>fabids</taxon>
        <taxon>Fagales</taxon>
        <taxon>Fagaceae</taxon>
        <taxon>Castanea</taxon>
    </lineage>
</organism>
<dbReference type="AlphaFoldDB" id="A0A8J4QCT2"/>
<evidence type="ECO:0000313" key="2">
    <source>
        <dbReference type="Proteomes" id="UP000737018"/>
    </source>
</evidence>
<sequence length="138" mass="15915">NLDERVSDMVLYDILIQAGQVVDLYKETDKPKGYCLSNVLHNKPCEEAAFTQVASIARWDLHHKRSQGKIFSWISLSHLALQKILRCGAARQLNLMKVDRESISDIHATRKFLWLNLPIMEGQLNFKLLPQRKVLFLA</sequence>
<gene>
    <name evidence="1" type="ORF">CMV_025732</name>
</gene>
<comment type="caution">
    <text evidence="1">The sequence shown here is derived from an EMBL/GenBank/DDBJ whole genome shotgun (WGS) entry which is preliminary data.</text>
</comment>
<dbReference type="EMBL" id="JRKL02006999">
    <property type="protein sequence ID" value="KAF3948246.1"/>
    <property type="molecule type" value="Genomic_DNA"/>
</dbReference>
<dbReference type="OrthoDB" id="10259687at2759"/>
<dbReference type="Proteomes" id="UP000737018">
    <property type="component" value="Unassembled WGS sequence"/>
</dbReference>
<proteinExistence type="predicted"/>